<dbReference type="EMBL" id="JANPWB010000007">
    <property type="protein sequence ID" value="KAJ1172499.1"/>
    <property type="molecule type" value="Genomic_DNA"/>
</dbReference>
<protein>
    <submittedName>
        <fullName evidence="2">Uncharacterized protein</fullName>
    </submittedName>
</protein>
<accession>A0AAV7T842</accession>
<dbReference type="Proteomes" id="UP001066276">
    <property type="component" value="Chromosome 4_1"/>
</dbReference>
<evidence type="ECO:0000313" key="2">
    <source>
        <dbReference type="EMBL" id="KAJ1172499.1"/>
    </source>
</evidence>
<dbReference type="AlphaFoldDB" id="A0AAV7T842"/>
<reference evidence="2" key="1">
    <citation type="journal article" date="2022" name="bioRxiv">
        <title>Sequencing and chromosome-scale assembly of the giantPleurodeles waltlgenome.</title>
        <authorList>
            <person name="Brown T."/>
            <person name="Elewa A."/>
            <person name="Iarovenko S."/>
            <person name="Subramanian E."/>
            <person name="Araus A.J."/>
            <person name="Petzold A."/>
            <person name="Susuki M."/>
            <person name="Suzuki K.-i.T."/>
            <person name="Hayashi T."/>
            <person name="Toyoda A."/>
            <person name="Oliveira C."/>
            <person name="Osipova E."/>
            <person name="Leigh N.D."/>
            <person name="Simon A."/>
            <person name="Yun M.H."/>
        </authorList>
    </citation>
    <scope>NUCLEOTIDE SEQUENCE</scope>
    <source>
        <strain evidence="2">20211129_DDA</strain>
        <tissue evidence="2">Liver</tissue>
    </source>
</reference>
<evidence type="ECO:0000313" key="3">
    <source>
        <dbReference type="Proteomes" id="UP001066276"/>
    </source>
</evidence>
<feature type="region of interest" description="Disordered" evidence="1">
    <location>
        <begin position="135"/>
        <end position="157"/>
    </location>
</feature>
<proteinExistence type="predicted"/>
<name>A0AAV7T842_PLEWA</name>
<evidence type="ECO:0000256" key="1">
    <source>
        <dbReference type="SAM" id="MobiDB-lite"/>
    </source>
</evidence>
<sequence>MEIIKSGCVPTARLSSCHDALKMALLLWNVSPAARGCSATIASLILGPDFPLAFQAARSREKKKEDISFIFMLIINKFDEAIKQYEQVGSLRKQELATSKSSSDNHSSDYDDAQAMSGKDSIPFTSLDEYRFLQRNQTARAGHQEEEEETAKENKDT</sequence>
<keyword evidence="3" id="KW-1185">Reference proteome</keyword>
<comment type="caution">
    <text evidence="2">The sequence shown here is derived from an EMBL/GenBank/DDBJ whole genome shotgun (WGS) entry which is preliminary data.</text>
</comment>
<gene>
    <name evidence="2" type="ORF">NDU88_004345</name>
</gene>
<feature type="region of interest" description="Disordered" evidence="1">
    <location>
        <begin position="93"/>
        <end position="122"/>
    </location>
</feature>
<organism evidence="2 3">
    <name type="scientific">Pleurodeles waltl</name>
    <name type="common">Iberian ribbed newt</name>
    <dbReference type="NCBI Taxonomy" id="8319"/>
    <lineage>
        <taxon>Eukaryota</taxon>
        <taxon>Metazoa</taxon>
        <taxon>Chordata</taxon>
        <taxon>Craniata</taxon>
        <taxon>Vertebrata</taxon>
        <taxon>Euteleostomi</taxon>
        <taxon>Amphibia</taxon>
        <taxon>Batrachia</taxon>
        <taxon>Caudata</taxon>
        <taxon>Salamandroidea</taxon>
        <taxon>Salamandridae</taxon>
        <taxon>Pleurodelinae</taxon>
        <taxon>Pleurodeles</taxon>
    </lineage>
</organism>